<gene>
    <name evidence="5" type="ORF">BA062_07395</name>
</gene>
<evidence type="ECO:0000313" key="5">
    <source>
        <dbReference type="EMBL" id="PXY35363.1"/>
    </source>
</evidence>
<dbReference type="Pfam" id="PF00392">
    <property type="entry name" value="GntR"/>
    <property type="match status" value="1"/>
</dbReference>
<dbReference type="InterPro" id="IPR000524">
    <property type="entry name" value="Tscrpt_reg_HTH_GntR"/>
</dbReference>
<evidence type="ECO:0000256" key="1">
    <source>
        <dbReference type="ARBA" id="ARBA00023015"/>
    </source>
</evidence>
<accession>A0A318LLM0</accession>
<evidence type="ECO:0000256" key="3">
    <source>
        <dbReference type="ARBA" id="ARBA00023163"/>
    </source>
</evidence>
<feature type="domain" description="HTH gntR-type" evidence="4">
    <location>
        <begin position="25"/>
        <end position="92"/>
    </location>
</feature>
<dbReference type="GO" id="GO:0003700">
    <property type="term" value="F:DNA-binding transcription factor activity"/>
    <property type="evidence" value="ECO:0007669"/>
    <property type="project" value="InterPro"/>
</dbReference>
<dbReference type="PRINTS" id="PR00035">
    <property type="entry name" value="HTHGNTR"/>
</dbReference>
<dbReference type="InterPro" id="IPR028978">
    <property type="entry name" value="Chorismate_lyase_/UTRA_dom_sf"/>
</dbReference>
<dbReference type="PROSITE" id="PS50949">
    <property type="entry name" value="HTH_GNTR"/>
    <property type="match status" value="1"/>
</dbReference>
<dbReference type="Gene3D" id="3.40.1410.10">
    <property type="entry name" value="Chorismate lyase-like"/>
    <property type="match status" value="1"/>
</dbReference>
<dbReference type="Gene3D" id="1.10.10.10">
    <property type="entry name" value="Winged helix-like DNA-binding domain superfamily/Winged helix DNA-binding domain"/>
    <property type="match status" value="1"/>
</dbReference>
<dbReference type="PANTHER" id="PTHR44846">
    <property type="entry name" value="MANNOSYL-D-GLYCERATE TRANSPORT/METABOLISM SYSTEM REPRESSOR MNGR-RELATED"/>
    <property type="match status" value="1"/>
</dbReference>
<proteinExistence type="predicted"/>
<reference evidence="5 6" key="1">
    <citation type="submission" date="2016-07" db="EMBL/GenBank/DDBJ databases">
        <title>Draft genome sequence of Prauserella sp. YIM 121212, isolated from alkaline soil.</title>
        <authorList>
            <person name="Ruckert C."/>
            <person name="Albersmeier A."/>
            <person name="Jiang C.-L."/>
            <person name="Jiang Y."/>
            <person name="Kalinowski J."/>
            <person name="Schneider O."/>
            <person name="Winkler A."/>
            <person name="Zotchev S.B."/>
        </authorList>
    </citation>
    <scope>NUCLEOTIDE SEQUENCE [LARGE SCALE GENOMIC DNA]</scope>
    <source>
        <strain evidence="5 6">YIM 121212</strain>
    </source>
</reference>
<evidence type="ECO:0000256" key="2">
    <source>
        <dbReference type="ARBA" id="ARBA00023125"/>
    </source>
</evidence>
<evidence type="ECO:0000313" key="6">
    <source>
        <dbReference type="Proteomes" id="UP000247892"/>
    </source>
</evidence>
<dbReference type="GO" id="GO:0003677">
    <property type="term" value="F:DNA binding"/>
    <property type="evidence" value="ECO:0007669"/>
    <property type="project" value="UniProtKB-KW"/>
</dbReference>
<dbReference type="InterPro" id="IPR011663">
    <property type="entry name" value="UTRA"/>
</dbReference>
<dbReference type="CDD" id="cd07377">
    <property type="entry name" value="WHTH_GntR"/>
    <property type="match status" value="1"/>
</dbReference>
<name>A0A318LLM0_9PSEU</name>
<dbReference type="Pfam" id="PF07702">
    <property type="entry name" value="UTRA"/>
    <property type="match status" value="1"/>
</dbReference>
<protein>
    <recommendedName>
        <fullName evidence="4">HTH gntR-type domain-containing protein</fullName>
    </recommendedName>
</protein>
<dbReference type="SMART" id="SM00866">
    <property type="entry name" value="UTRA"/>
    <property type="match status" value="1"/>
</dbReference>
<dbReference type="EMBL" id="MASU01000005">
    <property type="protein sequence ID" value="PXY35363.1"/>
    <property type="molecule type" value="Genomic_DNA"/>
</dbReference>
<dbReference type="InterPro" id="IPR036388">
    <property type="entry name" value="WH-like_DNA-bd_sf"/>
</dbReference>
<dbReference type="AlphaFoldDB" id="A0A318LLM0"/>
<keyword evidence="2" id="KW-0238">DNA-binding</keyword>
<dbReference type="RefSeq" id="WP_168213896.1">
    <property type="nucleotide sequence ID" value="NZ_MASU01000005.1"/>
</dbReference>
<keyword evidence="3" id="KW-0804">Transcription</keyword>
<keyword evidence="1" id="KW-0805">Transcription regulation</keyword>
<dbReference type="InterPro" id="IPR036390">
    <property type="entry name" value="WH_DNA-bd_sf"/>
</dbReference>
<keyword evidence="6" id="KW-1185">Reference proteome</keyword>
<dbReference type="InterPro" id="IPR050679">
    <property type="entry name" value="Bact_HTH_transcr_reg"/>
</dbReference>
<dbReference type="SUPFAM" id="SSF46785">
    <property type="entry name" value="Winged helix' DNA-binding domain"/>
    <property type="match status" value="1"/>
</dbReference>
<dbReference type="SUPFAM" id="SSF64288">
    <property type="entry name" value="Chorismate lyase-like"/>
    <property type="match status" value="1"/>
</dbReference>
<dbReference type="SMART" id="SM00345">
    <property type="entry name" value="HTH_GNTR"/>
    <property type="match status" value="1"/>
</dbReference>
<dbReference type="Proteomes" id="UP000247892">
    <property type="component" value="Unassembled WGS sequence"/>
</dbReference>
<dbReference type="FunFam" id="1.10.10.10:FF:000079">
    <property type="entry name" value="GntR family transcriptional regulator"/>
    <property type="match status" value="1"/>
</dbReference>
<sequence length="259" mass="29096">MTTGQQTAPDAVRASAVPVERRSPMPAWAQVQRDIRRLIDQELPAGHQLPTERDLAEIYGVSRITIRQALTELANDGYVERRQGTGTFVADRPEVVQHDFGLTTPWRDRFTAAGLSASSLHLRDEPEEPEPYELRKLLGEEEAEARRVHLKRLHVVDDRAIGLTDSWVVRSVAPRLARRSLVDGSLSRTLQDVFGLRAEDTNHFLEVGAANAHEARLLNTTLDAPLFVILSVARLADGRLLETTRTVWLGSRVRFHYTS</sequence>
<organism evidence="5 6">
    <name type="scientific">Prauserella flavalba</name>
    <dbReference type="NCBI Taxonomy" id="1477506"/>
    <lineage>
        <taxon>Bacteria</taxon>
        <taxon>Bacillati</taxon>
        <taxon>Actinomycetota</taxon>
        <taxon>Actinomycetes</taxon>
        <taxon>Pseudonocardiales</taxon>
        <taxon>Pseudonocardiaceae</taxon>
        <taxon>Prauserella</taxon>
    </lineage>
</organism>
<evidence type="ECO:0000259" key="4">
    <source>
        <dbReference type="PROSITE" id="PS50949"/>
    </source>
</evidence>
<comment type="caution">
    <text evidence="5">The sequence shown here is derived from an EMBL/GenBank/DDBJ whole genome shotgun (WGS) entry which is preliminary data.</text>
</comment>